<accession>A0A2D2AYW4</accession>
<dbReference type="Proteomes" id="UP000228945">
    <property type="component" value="Chromosome"/>
</dbReference>
<dbReference type="KEGG" id="cmb:CSW64_12180"/>
<keyword evidence="2" id="KW-1185">Reference proteome</keyword>
<sequence length="115" mass="12561">MAKLHILNDAIRGKRSAHLLELVVNSKAGMMPWTFRIEPAFARAVDFVVGDKLADWTTSSNRSGLQLTAKGIALFEKLKAEDDVLTAEKDVLAVYAKSMTEGAVSLVIGSKRRAM</sequence>
<organism evidence="1 2">
    <name type="scientific">Caulobacter mirabilis</name>
    <dbReference type="NCBI Taxonomy" id="69666"/>
    <lineage>
        <taxon>Bacteria</taxon>
        <taxon>Pseudomonadati</taxon>
        <taxon>Pseudomonadota</taxon>
        <taxon>Alphaproteobacteria</taxon>
        <taxon>Caulobacterales</taxon>
        <taxon>Caulobacteraceae</taxon>
        <taxon>Caulobacter</taxon>
    </lineage>
</organism>
<dbReference type="AlphaFoldDB" id="A0A2D2AYW4"/>
<evidence type="ECO:0000313" key="2">
    <source>
        <dbReference type="Proteomes" id="UP000228945"/>
    </source>
</evidence>
<evidence type="ECO:0000313" key="1">
    <source>
        <dbReference type="EMBL" id="ATQ43117.1"/>
    </source>
</evidence>
<reference evidence="1 2" key="1">
    <citation type="submission" date="2017-10" db="EMBL/GenBank/DDBJ databases">
        <title>Genome sequence of Caulobacter mirabilis FWC38.</title>
        <authorList>
            <person name="Fiebig A."/>
            <person name="Crosson S."/>
        </authorList>
    </citation>
    <scope>NUCLEOTIDE SEQUENCE [LARGE SCALE GENOMIC DNA]</scope>
    <source>
        <strain evidence="1 2">FWC 38</strain>
    </source>
</reference>
<name>A0A2D2AYW4_9CAUL</name>
<proteinExistence type="predicted"/>
<gene>
    <name evidence="1" type="ORF">CSW64_12180</name>
</gene>
<protein>
    <submittedName>
        <fullName evidence="1">Uncharacterized protein</fullName>
    </submittedName>
</protein>
<dbReference type="EMBL" id="CP024201">
    <property type="protein sequence ID" value="ATQ43117.1"/>
    <property type="molecule type" value="Genomic_DNA"/>
</dbReference>